<keyword evidence="3" id="KW-0805">Transcription regulation</keyword>
<evidence type="ECO:0000256" key="6">
    <source>
        <dbReference type="SAM" id="MobiDB-lite"/>
    </source>
</evidence>
<dbReference type="InterPro" id="IPR050815">
    <property type="entry name" value="TF_fung"/>
</dbReference>
<dbReference type="Pfam" id="PF04082">
    <property type="entry name" value="Fungal_trans"/>
    <property type="match status" value="1"/>
</dbReference>
<gene>
    <name evidence="8" type="ORF">PGQ11_004338</name>
</gene>
<feature type="region of interest" description="Disordered" evidence="6">
    <location>
        <begin position="361"/>
        <end position="385"/>
    </location>
</feature>
<dbReference type="SUPFAM" id="SSF57701">
    <property type="entry name" value="Zn2/Cys6 DNA-binding domain"/>
    <property type="match status" value="1"/>
</dbReference>
<dbReference type="InterPro" id="IPR007219">
    <property type="entry name" value="XnlR_reg_dom"/>
</dbReference>
<dbReference type="PROSITE" id="PS50048">
    <property type="entry name" value="ZN2_CY6_FUNGAL_2"/>
    <property type="match status" value="1"/>
</dbReference>
<dbReference type="SMART" id="SM00066">
    <property type="entry name" value="GAL4"/>
    <property type="match status" value="1"/>
</dbReference>
<dbReference type="PANTHER" id="PTHR47338">
    <property type="entry name" value="ZN(II)2CYS6 TRANSCRIPTION FACTOR (EUROFUNG)-RELATED"/>
    <property type="match status" value="1"/>
</dbReference>
<keyword evidence="5" id="KW-0539">Nucleus</keyword>
<keyword evidence="9" id="KW-1185">Reference proteome</keyword>
<protein>
    <submittedName>
        <fullName evidence="8">Fungal specific transcription protein</fullName>
    </submittedName>
</protein>
<sequence>MQSISHAFTLTGLSPASDTATESSSVLRSPDSRNGAPRAFAPGFSERACQKCRAAKRRCDKALPYCTRCTRLSATCIYLADPVTGPSTAPSQAPLASLPPQSLSKSEFLCAPDPLAELTAPLILSLVSADAAPGEQSDWTDGVRAYYACVHKWYSVVHRGLFDSRIDGLIASADSPAAAPSSPSSCFTGGSSSITLRKCSTDWSLVAANMSRELALLILAMYLSARTCSTNSGCSRDMFDNLYRVVRRAFTLGLCESTVPGTEFVQIGALLSLYEYGHGRSAMAYRTLSETVAAANVLGIRPGSMSDPVPLNINGLSAMEQEQRSALWWSSFILDQLIHRDDASTHLPFILESPEFGTLLPEPGQNSVDRLQSGSSHGPPGMPNRRLPIGGAVNVALMESFQISAKVASLLHRALRHSNETRMRLPGTLPPVETFASLDEEIRSMTLTLLKDATDWRYALDCFAMCCSALFTLYLPFLPVLESKTAAQINDDTELRTALAALRFAAQMSSDITCKMNIEANTSSQELSCRELAALAAPTCYVVVQVYTSLRNIFPHEYQKCQDAIIDKYKSLKFFRCRWGIADMMMNKLDEVYGIDWYRHHEINSVVQLQDTKNHYLATTKPISLSAPQAIGAILNSDDRGSMDLS</sequence>
<keyword evidence="4" id="KW-0804">Transcription</keyword>
<dbReference type="InterPro" id="IPR001138">
    <property type="entry name" value="Zn2Cys6_DnaBD"/>
</dbReference>
<comment type="caution">
    <text evidence="8">The sequence shown here is derived from an EMBL/GenBank/DDBJ whole genome shotgun (WGS) entry which is preliminary data.</text>
</comment>
<evidence type="ECO:0000256" key="2">
    <source>
        <dbReference type="ARBA" id="ARBA00022723"/>
    </source>
</evidence>
<evidence type="ECO:0000256" key="3">
    <source>
        <dbReference type="ARBA" id="ARBA00023015"/>
    </source>
</evidence>
<dbReference type="PANTHER" id="PTHR47338:SF20">
    <property type="entry name" value="ZN(II)2CYS6 TRANSCRIPTION FACTOR (EUROFUNG)"/>
    <property type="match status" value="1"/>
</dbReference>
<dbReference type="Proteomes" id="UP001390339">
    <property type="component" value="Unassembled WGS sequence"/>
</dbReference>
<comment type="subcellular location">
    <subcellularLocation>
        <location evidence="1">Nucleus</location>
    </subcellularLocation>
</comment>
<feature type="region of interest" description="Disordered" evidence="6">
    <location>
        <begin position="14"/>
        <end position="40"/>
    </location>
</feature>
<dbReference type="EMBL" id="JAPCWZ010000003">
    <property type="protein sequence ID" value="KAK8873824.1"/>
    <property type="molecule type" value="Genomic_DNA"/>
</dbReference>
<proteinExistence type="predicted"/>
<dbReference type="CDD" id="cd00067">
    <property type="entry name" value="GAL4"/>
    <property type="match status" value="1"/>
</dbReference>
<evidence type="ECO:0000313" key="8">
    <source>
        <dbReference type="EMBL" id="KAK8873824.1"/>
    </source>
</evidence>
<feature type="domain" description="Zn(2)-C6 fungal-type" evidence="7">
    <location>
        <begin position="48"/>
        <end position="78"/>
    </location>
</feature>
<evidence type="ECO:0000259" key="7">
    <source>
        <dbReference type="PROSITE" id="PS50048"/>
    </source>
</evidence>
<organism evidence="8 9">
    <name type="scientific">Apiospora arundinis</name>
    <dbReference type="NCBI Taxonomy" id="335852"/>
    <lineage>
        <taxon>Eukaryota</taxon>
        <taxon>Fungi</taxon>
        <taxon>Dikarya</taxon>
        <taxon>Ascomycota</taxon>
        <taxon>Pezizomycotina</taxon>
        <taxon>Sordariomycetes</taxon>
        <taxon>Xylariomycetidae</taxon>
        <taxon>Amphisphaeriales</taxon>
        <taxon>Apiosporaceae</taxon>
        <taxon>Apiospora</taxon>
    </lineage>
</organism>
<dbReference type="CDD" id="cd12148">
    <property type="entry name" value="fungal_TF_MHR"/>
    <property type="match status" value="1"/>
</dbReference>
<accession>A0ABR2J7Z6</accession>
<evidence type="ECO:0000313" key="9">
    <source>
        <dbReference type="Proteomes" id="UP001390339"/>
    </source>
</evidence>
<keyword evidence="2" id="KW-0479">Metal-binding</keyword>
<feature type="compositionally biased region" description="Polar residues" evidence="6">
    <location>
        <begin position="14"/>
        <end position="27"/>
    </location>
</feature>
<evidence type="ECO:0000256" key="1">
    <source>
        <dbReference type="ARBA" id="ARBA00004123"/>
    </source>
</evidence>
<dbReference type="Gene3D" id="4.10.240.10">
    <property type="entry name" value="Zn(2)-C6 fungal-type DNA-binding domain"/>
    <property type="match status" value="1"/>
</dbReference>
<evidence type="ECO:0000256" key="5">
    <source>
        <dbReference type="ARBA" id="ARBA00023242"/>
    </source>
</evidence>
<dbReference type="PROSITE" id="PS00463">
    <property type="entry name" value="ZN2_CY6_FUNGAL_1"/>
    <property type="match status" value="1"/>
</dbReference>
<evidence type="ECO:0000256" key="4">
    <source>
        <dbReference type="ARBA" id="ARBA00023163"/>
    </source>
</evidence>
<reference evidence="8 9" key="1">
    <citation type="journal article" date="2024" name="IMA Fungus">
        <title>Apiospora arundinis, a panoply of carbohydrate-active enzymes and secondary metabolites.</title>
        <authorList>
            <person name="Sorensen T."/>
            <person name="Petersen C."/>
            <person name="Muurmann A.T."/>
            <person name="Christiansen J.V."/>
            <person name="Brundto M.L."/>
            <person name="Overgaard C.K."/>
            <person name="Boysen A.T."/>
            <person name="Wollenberg R.D."/>
            <person name="Larsen T.O."/>
            <person name="Sorensen J.L."/>
            <person name="Nielsen K.L."/>
            <person name="Sondergaard T.E."/>
        </authorList>
    </citation>
    <scope>NUCLEOTIDE SEQUENCE [LARGE SCALE GENOMIC DNA]</scope>
    <source>
        <strain evidence="8 9">AAU 773</strain>
    </source>
</reference>
<dbReference type="Pfam" id="PF00172">
    <property type="entry name" value="Zn_clus"/>
    <property type="match status" value="1"/>
</dbReference>
<feature type="compositionally biased region" description="Polar residues" evidence="6">
    <location>
        <begin position="364"/>
        <end position="376"/>
    </location>
</feature>
<name>A0ABR2J7Z6_9PEZI</name>
<dbReference type="InterPro" id="IPR036864">
    <property type="entry name" value="Zn2-C6_fun-type_DNA-bd_sf"/>
</dbReference>